<comment type="caution">
    <text evidence="2">The sequence shown here is derived from an EMBL/GenBank/DDBJ whole genome shotgun (WGS) entry which is preliminary data.</text>
</comment>
<name>A0A140L8J3_9FIRM</name>
<dbReference type="Gene3D" id="3.40.50.300">
    <property type="entry name" value="P-loop containing nucleotide triphosphate hydrolases"/>
    <property type="match status" value="1"/>
</dbReference>
<evidence type="ECO:0000313" key="3">
    <source>
        <dbReference type="Proteomes" id="UP000070456"/>
    </source>
</evidence>
<evidence type="ECO:0000259" key="1">
    <source>
        <dbReference type="Pfam" id="PF01926"/>
    </source>
</evidence>
<dbReference type="PANTHER" id="PTHR43834">
    <property type="entry name" value="GTPASE DER"/>
    <property type="match status" value="1"/>
</dbReference>
<dbReference type="SUPFAM" id="SSF52540">
    <property type="entry name" value="P-loop containing nucleoside triphosphate hydrolases"/>
    <property type="match status" value="1"/>
</dbReference>
<dbReference type="AlphaFoldDB" id="A0A140L8J3"/>
<dbReference type="PRINTS" id="PR00449">
    <property type="entry name" value="RASTRNSFRMNG"/>
</dbReference>
<evidence type="ECO:0000313" key="2">
    <source>
        <dbReference type="EMBL" id="KXG76868.1"/>
    </source>
</evidence>
<keyword evidence="3" id="KW-1185">Reference proteome</keyword>
<reference evidence="2 3" key="1">
    <citation type="submission" date="2015-12" db="EMBL/GenBank/DDBJ databases">
        <title>Draft genome sequence of the thermoanaerobe Thermotalea metallivorans, an isolate from the runoff channel of the Great Artesian Basin, Australia.</title>
        <authorList>
            <person name="Patel B.K."/>
        </authorList>
    </citation>
    <scope>NUCLEOTIDE SEQUENCE [LARGE SCALE GENOMIC DNA]</scope>
    <source>
        <strain evidence="2 3">B2-1</strain>
    </source>
</reference>
<sequence>MKKCLIVGKPNVGKTLFLIRFGEYLGLQNIKINHMDSSGRIQQRQYTIESAKKALSSSEPFQTESLQSIELEIPILKGKKKVEIIDSSGLIDGIHQNVIIRRGMAQTLSAMKESDIILHMIDISSYGTHHLINGLGKTDYQLAQYGLRKEGYVILANKTDLLESKSKIIQLQKEFPQHYVIPVSALTGQGFDEVKTYVSRRI</sequence>
<dbReference type="Proteomes" id="UP000070456">
    <property type="component" value="Unassembled WGS sequence"/>
</dbReference>
<feature type="domain" description="G" evidence="1">
    <location>
        <begin position="52"/>
        <end position="158"/>
    </location>
</feature>
<dbReference type="InterPro" id="IPR027417">
    <property type="entry name" value="P-loop_NTPase"/>
</dbReference>
<dbReference type="RefSeq" id="WP_068555230.1">
    <property type="nucleotide sequence ID" value="NZ_LOEE01000021.1"/>
</dbReference>
<organism evidence="2 3">
    <name type="scientific">Thermotalea metallivorans</name>
    <dbReference type="NCBI Taxonomy" id="520762"/>
    <lineage>
        <taxon>Bacteria</taxon>
        <taxon>Bacillati</taxon>
        <taxon>Bacillota</taxon>
        <taxon>Clostridia</taxon>
        <taxon>Peptostreptococcales</taxon>
        <taxon>Thermotaleaceae</taxon>
        <taxon>Thermotalea</taxon>
    </lineage>
</organism>
<dbReference type="EMBL" id="LOEE01000021">
    <property type="protein sequence ID" value="KXG76868.1"/>
    <property type="molecule type" value="Genomic_DNA"/>
</dbReference>
<proteinExistence type="predicted"/>
<dbReference type="OrthoDB" id="2374147at2"/>
<dbReference type="GO" id="GO:0005525">
    <property type="term" value="F:GTP binding"/>
    <property type="evidence" value="ECO:0007669"/>
    <property type="project" value="InterPro"/>
</dbReference>
<accession>A0A140L8J3</accession>
<gene>
    <name evidence="2" type="ORF">AN619_08600</name>
</gene>
<dbReference type="Pfam" id="PF01926">
    <property type="entry name" value="MMR_HSR1"/>
    <property type="match status" value="1"/>
</dbReference>
<dbReference type="InterPro" id="IPR006073">
    <property type="entry name" value="GTP-bd"/>
</dbReference>
<dbReference type="PANTHER" id="PTHR43834:SF6">
    <property type="entry name" value="GTPASE DER"/>
    <property type="match status" value="1"/>
</dbReference>
<dbReference type="STRING" id="520762.AN619_08600"/>
<protein>
    <recommendedName>
        <fullName evidence="1">G domain-containing protein</fullName>
    </recommendedName>
</protein>